<dbReference type="AlphaFoldDB" id="A0AAW1UQM1"/>
<evidence type="ECO:0000256" key="6">
    <source>
        <dbReference type="ARBA" id="ARBA00023136"/>
    </source>
</evidence>
<keyword evidence="2" id="KW-0336">GPI-anchor</keyword>
<evidence type="ECO:0000256" key="7">
    <source>
        <dbReference type="ARBA" id="ARBA00023288"/>
    </source>
</evidence>
<keyword evidence="3" id="KW-0812">Transmembrane</keyword>
<keyword evidence="5" id="KW-1133">Transmembrane helix</keyword>
<reference evidence="9 10" key="1">
    <citation type="submission" date="2023-03" db="EMBL/GenBank/DDBJ databases">
        <title>Genome insight into feeding habits of ladybird beetles.</title>
        <authorList>
            <person name="Li H.-S."/>
            <person name="Huang Y.-H."/>
            <person name="Pang H."/>
        </authorList>
    </citation>
    <scope>NUCLEOTIDE SEQUENCE [LARGE SCALE GENOMIC DNA]</scope>
    <source>
        <strain evidence="9">SYSU_2023b</strain>
        <tissue evidence="9">Whole body</tissue>
    </source>
</reference>
<feature type="signal peptide" evidence="8">
    <location>
        <begin position="1"/>
        <end position="17"/>
    </location>
</feature>
<keyword evidence="2" id="KW-0325">Glycoprotein</keyword>
<evidence type="ECO:0000256" key="1">
    <source>
        <dbReference type="ARBA" id="ARBA00004589"/>
    </source>
</evidence>
<comment type="caution">
    <text evidence="9">The sequence shown here is derived from an EMBL/GenBank/DDBJ whole genome shotgun (WGS) entry which is preliminary data.</text>
</comment>
<keyword evidence="10" id="KW-1185">Reference proteome</keyword>
<name>A0AAW1UQM1_9CUCU</name>
<dbReference type="PANTHER" id="PTHR33562">
    <property type="entry name" value="ATILLA, ISOFORM B-RELATED-RELATED"/>
    <property type="match status" value="1"/>
</dbReference>
<comment type="subcellular location">
    <subcellularLocation>
        <location evidence="1">Membrane</location>
        <topology evidence="1">Lipid-anchor</topology>
        <topology evidence="1">GPI-anchor</topology>
    </subcellularLocation>
</comment>
<dbReference type="Proteomes" id="UP001431783">
    <property type="component" value="Unassembled WGS sequence"/>
</dbReference>
<evidence type="ECO:0000256" key="8">
    <source>
        <dbReference type="SAM" id="SignalP"/>
    </source>
</evidence>
<feature type="chain" id="PRO_5043564972" description="Protein sleepless" evidence="8">
    <location>
        <begin position="18"/>
        <end position="144"/>
    </location>
</feature>
<proteinExistence type="predicted"/>
<dbReference type="InterPro" id="IPR050975">
    <property type="entry name" value="Sleep_regulator"/>
</dbReference>
<accession>A0AAW1UQM1</accession>
<sequence length="144" mass="15877">MSPALFSVVSLLIITSALEIGHCLQCYDCSSRLGFDDYVHCRYGKTNNLRKVECIGPSVCATYILTTETPGYPPSSMVNRGCQAIRYGSTCEDIFNELRRRGSVFPGRHECSTCSTDYCNSSSRVAVPVFILCVISFISPSSYL</sequence>
<organism evidence="9 10">
    <name type="scientific">Henosepilachna vigintioctopunctata</name>
    <dbReference type="NCBI Taxonomy" id="420089"/>
    <lineage>
        <taxon>Eukaryota</taxon>
        <taxon>Metazoa</taxon>
        <taxon>Ecdysozoa</taxon>
        <taxon>Arthropoda</taxon>
        <taxon>Hexapoda</taxon>
        <taxon>Insecta</taxon>
        <taxon>Pterygota</taxon>
        <taxon>Neoptera</taxon>
        <taxon>Endopterygota</taxon>
        <taxon>Coleoptera</taxon>
        <taxon>Polyphaga</taxon>
        <taxon>Cucujiformia</taxon>
        <taxon>Coccinelloidea</taxon>
        <taxon>Coccinellidae</taxon>
        <taxon>Epilachninae</taxon>
        <taxon>Epilachnini</taxon>
        <taxon>Henosepilachna</taxon>
    </lineage>
</organism>
<evidence type="ECO:0000313" key="9">
    <source>
        <dbReference type="EMBL" id="KAK9883350.1"/>
    </source>
</evidence>
<evidence type="ECO:0000313" key="10">
    <source>
        <dbReference type="Proteomes" id="UP001431783"/>
    </source>
</evidence>
<evidence type="ECO:0000256" key="4">
    <source>
        <dbReference type="ARBA" id="ARBA00022729"/>
    </source>
</evidence>
<keyword evidence="7" id="KW-0449">Lipoprotein</keyword>
<evidence type="ECO:0000256" key="3">
    <source>
        <dbReference type="ARBA" id="ARBA00022692"/>
    </source>
</evidence>
<evidence type="ECO:0000256" key="2">
    <source>
        <dbReference type="ARBA" id="ARBA00022622"/>
    </source>
</evidence>
<dbReference type="PANTHER" id="PTHR33562:SF29">
    <property type="entry name" value="PROTEIN SLEEPLESS"/>
    <property type="match status" value="1"/>
</dbReference>
<dbReference type="EMBL" id="JARQZJ010000091">
    <property type="protein sequence ID" value="KAK9883350.1"/>
    <property type="molecule type" value="Genomic_DNA"/>
</dbReference>
<evidence type="ECO:0008006" key="11">
    <source>
        <dbReference type="Google" id="ProtNLM"/>
    </source>
</evidence>
<protein>
    <recommendedName>
        <fullName evidence="11">Protein sleepless</fullName>
    </recommendedName>
</protein>
<evidence type="ECO:0000256" key="5">
    <source>
        <dbReference type="ARBA" id="ARBA00022989"/>
    </source>
</evidence>
<gene>
    <name evidence="9" type="ORF">WA026_001525</name>
</gene>
<keyword evidence="6" id="KW-0472">Membrane</keyword>
<dbReference type="GO" id="GO:0098552">
    <property type="term" value="C:side of membrane"/>
    <property type="evidence" value="ECO:0007669"/>
    <property type="project" value="UniProtKB-KW"/>
</dbReference>
<keyword evidence="4 8" id="KW-0732">Signal</keyword>